<sequence length="414" mass="47939">MASPALLFISFALGIGFLAYFDLPKEFRLPDILFYTLWGYPTFIAYEYDPIDVEPARRFDQISELVPKSEPVKWLHLDGNVTQRCDFALSSSDSCVYNLTTEKCSSDNRLPLLWENANVECYDAKESEIDCLLSEMKVENGSCHNVPDKIIYQDQKAKIYFTDVKLNTWHSESTVILEDEFNCSFVKNEKLVADSFFGLWKPDDGQKCSGDTFSSISYGIKIYSSCQNLTEVPRNNETCDDLSQRSMDFLLSQVNATSLCKCDICNIPIVFERPHNTTFWIAENETEICSVPSKIEVIVYTNETSVTYIHLRMVKRNFTCHWNNDSCLISLDSEVRFEPTPEESKVARFWLTRGRFHCPSEVTCWKEIFYFVKLIDFYAPYAEYLSLILIFVVSVMYLFMRHYTKSFSVLLGIK</sequence>
<dbReference type="OrthoDB" id="5809922at2759"/>
<dbReference type="Proteomes" id="UP000298663">
    <property type="component" value="Unassembled WGS sequence"/>
</dbReference>
<feature type="transmembrane region" description="Helical" evidence="1">
    <location>
        <begin position="381"/>
        <end position="400"/>
    </location>
</feature>
<organism evidence="2 3">
    <name type="scientific">Steinernema carpocapsae</name>
    <name type="common">Entomopathogenic nematode</name>
    <dbReference type="NCBI Taxonomy" id="34508"/>
    <lineage>
        <taxon>Eukaryota</taxon>
        <taxon>Metazoa</taxon>
        <taxon>Ecdysozoa</taxon>
        <taxon>Nematoda</taxon>
        <taxon>Chromadorea</taxon>
        <taxon>Rhabditida</taxon>
        <taxon>Tylenchina</taxon>
        <taxon>Panagrolaimomorpha</taxon>
        <taxon>Strongyloidoidea</taxon>
        <taxon>Steinernematidae</taxon>
        <taxon>Steinernema</taxon>
    </lineage>
</organism>
<dbReference type="EMBL" id="AZBU02000005">
    <property type="protein sequence ID" value="TKR75956.1"/>
    <property type="molecule type" value="Genomic_DNA"/>
</dbReference>
<accession>A0A4U5N0U1</accession>
<keyword evidence="3" id="KW-1185">Reference proteome</keyword>
<keyword evidence="1" id="KW-0812">Transmembrane</keyword>
<reference evidence="2 3" key="2">
    <citation type="journal article" date="2019" name="G3 (Bethesda)">
        <title>Hybrid Assembly of the Genome of the Entomopathogenic Nematode Steinernema carpocapsae Identifies the X-Chromosome.</title>
        <authorList>
            <person name="Serra L."/>
            <person name="Macchietto M."/>
            <person name="Macias-Munoz A."/>
            <person name="McGill C.J."/>
            <person name="Rodriguez I.M."/>
            <person name="Rodriguez B."/>
            <person name="Murad R."/>
            <person name="Mortazavi A."/>
        </authorList>
    </citation>
    <scope>NUCLEOTIDE SEQUENCE [LARGE SCALE GENOMIC DNA]</scope>
    <source>
        <strain evidence="2 3">ALL</strain>
    </source>
</reference>
<name>A0A4U5N0U1_STECR</name>
<keyword evidence="1" id="KW-1133">Transmembrane helix</keyword>
<evidence type="ECO:0000313" key="3">
    <source>
        <dbReference type="Proteomes" id="UP000298663"/>
    </source>
</evidence>
<proteinExistence type="predicted"/>
<keyword evidence="1" id="KW-0472">Membrane</keyword>
<protein>
    <submittedName>
        <fullName evidence="2">Uncharacterized protein</fullName>
    </submittedName>
</protein>
<gene>
    <name evidence="2" type="ORF">L596_017174</name>
</gene>
<comment type="caution">
    <text evidence="2">The sequence shown here is derived from an EMBL/GenBank/DDBJ whole genome shotgun (WGS) entry which is preliminary data.</text>
</comment>
<reference evidence="2 3" key="1">
    <citation type="journal article" date="2015" name="Genome Biol.">
        <title>Comparative genomics of Steinernema reveals deeply conserved gene regulatory networks.</title>
        <authorList>
            <person name="Dillman A.R."/>
            <person name="Macchietto M."/>
            <person name="Porter C.F."/>
            <person name="Rogers A."/>
            <person name="Williams B."/>
            <person name="Antoshechkin I."/>
            <person name="Lee M.M."/>
            <person name="Goodwin Z."/>
            <person name="Lu X."/>
            <person name="Lewis E.E."/>
            <person name="Goodrich-Blair H."/>
            <person name="Stock S.P."/>
            <person name="Adams B.J."/>
            <person name="Sternberg P.W."/>
            <person name="Mortazavi A."/>
        </authorList>
    </citation>
    <scope>NUCLEOTIDE SEQUENCE [LARGE SCALE GENOMIC DNA]</scope>
    <source>
        <strain evidence="2 3">ALL</strain>
    </source>
</reference>
<evidence type="ECO:0000313" key="2">
    <source>
        <dbReference type="EMBL" id="TKR75956.1"/>
    </source>
</evidence>
<dbReference type="AlphaFoldDB" id="A0A4U5N0U1"/>
<evidence type="ECO:0000256" key="1">
    <source>
        <dbReference type="SAM" id="Phobius"/>
    </source>
</evidence>